<dbReference type="PANTHER" id="PTHR13887">
    <property type="entry name" value="GLUTATHIONE S-TRANSFERASE KAPPA"/>
    <property type="match status" value="1"/>
</dbReference>
<evidence type="ECO:0000313" key="2">
    <source>
        <dbReference type="EMBL" id="SDJ77669.1"/>
    </source>
</evidence>
<dbReference type="STRING" id="683260.SAMN05421874_103176"/>
<dbReference type="EMBL" id="FNFB01000003">
    <property type="protein sequence ID" value="SDJ77669.1"/>
    <property type="molecule type" value="Genomic_DNA"/>
</dbReference>
<dbReference type="PANTHER" id="PTHR13887:SF41">
    <property type="entry name" value="THIOREDOXIN SUPERFAMILY PROTEIN"/>
    <property type="match status" value="1"/>
</dbReference>
<dbReference type="Proteomes" id="UP000198683">
    <property type="component" value="Unassembled WGS sequence"/>
</dbReference>
<accession>A0A1G8WH42</accession>
<reference evidence="2 3" key="1">
    <citation type="submission" date="2016-10" db="EMBL/GenBank/DDBJ databases">
        <authorList>
            <person name="de Groot N.N."/>
        </authorList>
    </citation>
    <scope>NUCLEOTIDE SEQUENCE [LARGE SCALE GENOMIC DNA]</scope>
    <source>
        <strain evidence="2 3">CGMCC 4.5681</strain>
    </source>
</reference>
<dbReference type="GO" id="GO:0016853">
    <property type="term" value="F:isomerase activity"/>
    <property type="evidence" value="ECO:0007669"/>
    <property type="project" value="UniProtKB-KW"/>
</dbReference>
<keyword evidence="3" id="KW-1185">Reference proteome</keyword>
<dbReference type="InterPro" id="IPR036249">
    <property type="entry name" value="Thioredoxin-like_sf"/>
</dbReference>
<proteinExistence type="predicted"/>
<dbReference type="RefSeq" id="WP_090761159.1">
    <property type="nucleotide sequence ID" value="NZ_FNFB01000003.1"/>
</dbReference>
<dbReference type="GO" id="GO:0016491">
    <property type="term" value="F:oxidoreductase activity"/>
    <property type="evidence" value="ECO:0007669"/>
    <property type="project" value="InterPro"/>
</dbReference>
<dbReference type="OrthoDB" id="9799122at2"/>
<dbReference type="AlphaFoldDB" id="A0A1G8WH42"/>
<organism evidence="2 3">
    <name type="scientific">Nonomuraea maritima</name>
    <dbReference type="NCBI Taxonomy" id="683260"/>
    <lineage>
        <taxon>Bacteria</taxon>
        <taxon>Bacillati</taxon>
        <taxon>Actinomycetota</taxon>
        <taxon>Actinomycetes</taxon>
        <taxon>Streptosporangiales</taxon>
        <taxon>Streptosporangiaceae</taxon>
        <taxon>Nonomuraea</taxon>
    </lineage>
</organism>
<evidence type="ECO:0000259" key="1">
    <source>
        <dbReference type="Pfam" id="PF01323"/>
    </source>
</evidence>
<keyword evidence="2" id="KW-0413">Isomerase</keyword>
<dbReference type="Pfam" id="PF01323">
    <property type="entry name" value="DSBA"/>
    <property type="match status" value="1"/>
</dbReference>
<dbReference type="Gene3D" id="3.40.30.10">
    <property type="entry name" value="Glutaredoxin"/>
    <property type="match status" value="1"/>
</dbReference>
<sequence>MEPIRILHWFDFTCPFCYVGQQRCDILESRGLKVVHLPFQLHPEIPPEGMEAGPRVSDVHVALRNEAAAAGLPLTWPRRLPSTRTALAAAEWVRLNRPDLSCLFTRRLFAARYVLGEDLGEQSVIERHAIESGVDVAELRAALASAAAYTSVAEAEALGARYGVRATPSWLIAGELVSGLLPQSEFERLAEKISARTVRDAAG</sequence>
<evidence type="ECO:0000313" key="3">
    <source>
        <dbReference type="Proteomes" id="UP000198683"/>
    </source>
</evidence>
<dbReference type="SUPFAM" id="SSF52833">
    <property type="entry name" value="Thioredoxin-like"/>
    <property type="match status" value="1"/>
</dbReference>
<dbReference type="InterPro" id="IPR001853">
    <property type="entry name" value="DSBA-like_thioredoxin_dom"/>
</dbReference>
<gene>
    <name evidence="2" type="ORF">SAMN05421874_103176</name>
</gene>
<feature type="domain" description="DSBA-like thioredoxin" evidence="1">
    <location>
        <begin position="6"/>
        <end position="187"/>
    </location>
</feature>
<protein>
    <submittedName>
        <fullName evidence="2">Predicted dithiol-disulfide isomerase, DsbA family</fullName>
    </submittedName>
</protein>
<name>A0A1G8WH42_9ACTN</name>